<dbReference type="SUPFAM" id="SSF103473">
    <property type="entry name" value="MFS general substrate transporter"/>
    <property type="match status" value="1"/>
</dbReference>
<feature type="transmembrane region" description="Helical" evidence="9">
    <location>
        <begin position="123"/>
        <end position="149"/>
    </location>
</feature>
<feature type="transmembrane region" description="Helical" evidence="9">
    <location>
        <begin position="195"/>
        <end position="216"/>
    </location>
</feature>
<dbReference type="AlphaFoldDB" id="A0A0G3IIL5"/>
<evidence type="ECO:0000256" key="9">
    <source>
        <dbReference type="SAM" id="Phobius"/>
    </source>
</evidence>
<dbReference type="GO" id="GO:0005886">
    <property type="term" value="C:plasma membrane"/>
    <property type="evidence" value="ECO:0007669"/>
    <property type="project" value="UniProtKB-SubCell"/>
</dbReference>
<dbReference type="Gene3D" id="1.20.1250.20">
    <property type="entry name" value="MFS general substrate transporter like domains"/>
    <property type="match status" value="2"/>
</dbReference>
<feature type="transmembrane region" description="Helical" evidence="9">
    <location>
        <begin position="287"/>
        <end position="308"/>
    </location>
</feature>
<evidence type="ECO:0000313" key="11">
    <source>
        <dbReference type="EMBL" id="AKK24945.1"/>
    </source>
</evidence>
<dbReference type="KEGG" id="pox:MB84_29690"/>
<feature type="transmembrane region" description="Helical" evidence="9">
    <location>
        <begin position="315"/>
        <end position="335"/>
    </location>
</feature>
<evidence type="ECO:0000256" key="2">
    <source>
        <dbReference type="ARBA" id="ARBA00008240"/>
    </source>
</evidence>
<dbReference type="Pfam" id="PF07690">
    <property type="entry name" value="MFS_1"/>
    <property type="match status" value="1"/>
</dbReference>
<dbReference type="EMBL" id="CP011519">
    <property type="protein sequence ID" value="AKK24945.1"/>
    <property type="molecule type" value="Genomic_DNA"/>
</dbReference>
<dbReference type="PATRIC" id="fig|573737.6.peg.5978"/>
<keyword evidence="8 9" id="KW-0472">Membrane</keyword>
<sequence>MDAPSTANTPPGMRARSARRALVAGSVGNFIEWYDFGNYGFFATLIAANFFSPTQSSDIESLIEAYGSFAITFFCRPLGAVLFGRIGDRVGRRPTLITALLLMSFSTTAIGILPTYAQAGGLAPLLILLVRVIQGLSAGGEFGGAVSVVTEFAPRGRRGLYGAWQSFTVALGLLAGAASAAAIVRLVSADALRVWGWRMPFLAAFPLGLIALCLRLRLEETPSFRHAQADPSRGIVVRPRPGAGEVLATTAIGIGRVMGWSAAGYTLLVVLPSYLHATLNTSLREALMMTVLANLGFALSILPAGAASDRYGRRAVMLAGMAVVVVLALPLYTLLQSGHAPLGIQALGLLVTGAAVGLVAGPGPAMLSEMFPTSVRYTGLGLAYSLSNAVFAGSAGLIITVAIKITGNSNIPAYYLISTGSISLIALATLRGDAHRHALRD</sequence>
<evidence type="ECO:0000256" key="4">
    <source>
        <dbReference type="ARBA" id="ARBA00022475"/>
    </source>
</evidence>
<comment type="subcellular location">
    <subcellularLocation>
        <location evidence="1">Cell membrane</location>
        <topology evidence="1">Multi-pass membrane protein</topology>
    </subcellularLocation>
</comment>
<gene>
    <name evidence="11" type="ORF">MB84_29690</name>
</gene>
<dbReference type="PROSITE" id="PS00216">
    <property type="entry name" value="SUGAR_TRANSPORT_1"/>
    <property type="match status" value="1"/>
</dbReference>
<dbReference type="InterPro" id="IPR005828">
    <property type="entry name" value="MFS_sugar_transport-like"/>
</dbReference>
<dbReference type="PROSITE" id="PS50850">
    <property type="entry name" value="MFS"/>
    <property type="match status" value="1"/>
</dbReference>
<dbReference type="Pfam" id="PF00083">
    <property type="entry name" value="Sugar_tr"/>
    <property type="match status" value="1"/>
</dbReference>
<evidence type="ECO:0000256" key="1">
    <source>
        <dbReference type="ARBA" id="ARBA00004651"/>
    </source>
</evidence>
<protein>
    <submittedName>
        <fullName evidence="11">Metabolite-proton symporter</fullName>
    </submittedName>
</protein>
<dbReference type="PANTHER" id="PTHR43528:SF1">
    <property type="entry name" value="ALPHA-KETOGLUTARATE PERMEASE"/>
    <property type="match status" value="1"/>
</dbReference>
<dbReference type="InterPro" id="IPR020846">
    <property type="entry name" value="MFS_dom"/>
</dbReference>
<keyword evidence="5 9" id="KW-0812">Transmembrane</keyword>
<feature type="transmembrane region" description="Helical" evidence="9">
    <location>
        <begin position="411"/>
        <end position="430"/>
    </location>
</feature>
<name>A0A0G3IIL5_9BURK</name>
<keyword evidence="12" id="KW-1185">Reference proteome</keyword>
<feature type="transmembrane region" description="Helical" evidence="9">
    <location>
        <begin position="341"/>
        <end position="361"/>
    </location>
</feature>
<comment type="similarity">
    <text evidence="2">Belongs to the major facilitator superfamily. Metabolite:H+ Symporter (MHS) family (TC 2.A.1.6) family.</text>
</comment>
<feature type="transmembrane region" description="Helical" evidence="9">
    <location>
        <begin position="257"/>
        <end position="275"/>
    </location>
</feature>
<keyword evidence="11" id="KW-0614">Plasmid</keyword>
<reference evidence="11" key="1">
    <citation type="submission" date="2016-06" db="EMBL/GenBank/DDBJ databases">
        <title>Pandoraea oxalativorans DSM 23570 Genome Sequencing.</title>
        <authorList>
            <person name="Ee R."/>
            <person name="Lim Y.-L."/>
            <person name="Yong D."/>
            <person name="Yin W.-F."/>
            <person name="Chan K.-G."/>
        </authorList>
    </citation>
    <scope>NUCLEOTIDE SEQUENCE</scope>
    <source>
        <strain evidence="11">DSM 23570</strain>
        <plasmid evidence="11">pPO70-2</plasmid>
    </source>
</reference>
<keyword evidence="7 9" id="KW-1133">Transmembrane helix</keyword>
<evidence type="ECO:0000256" key="7">
    <source>
        <dbReference type="ARBA" id="ARBA00022989"/>
    </source>
</evidence>
<evidence type="ECO:0000256" key="5">
    <source>
        <dbReference type="ARBA" id="ARBA00022692"/>
    </source>
</evidence>
<proteinExistence type="inferred from homology"/>
<dbReference type="Proteomes" id="UP000035050">
    <property type="component" value="Plasmid pPO70-2"/>
</dbReference>
<evidence type="ECO:0000256" key="3">
    <source>
        <dbReference type="ARBA" id="ARBA00022448"/>
    </source>
</evidence>
<dbReference type="InterPro" id="IPR011701">
    <property type="entry name" value="MFS"/>
</dbReference>
<evidence type="ECO:0000259" key="10">
    <source>
        <dbReference type="PROSITE" id="PS50850"/>
    </source>
</evidence>
<keyword evidence="3" id="KW-0813">Transport</keyword>
<dbReference type="InterPro" id="IPR051084">
    <property type="entry name" value="H+-coupled_symporters"/>
</dbReference>
<dbReference type="GO" id="GO:0015293">
    <property type="term" value="F:symporter activity"/>
    <property type="evidence" value="ECO:0007669"/>
    <property type="project" value="UniProtKB-KW"/>
</dbReference>
<feature type="transmembrane region" description="Helical" evidence="9">
    <location>
        <begin position="65"/>
        <end position="84"/>
    </location>
</feature>
<keyword evidence="4" id="KW-1003">Cell membrane</keyword>
<feature type="transmembrane region" description="Helical" evidence="9">
    <location>
        <begin position="382"/>
        <end position="405"/>
    </location>
</feature>
<feature type="transmembrane region" description="Helical" evidence="9">
    <location>
        <begin position="161"/>
        <end position="183"/>
    </location>
</feature>
<dbReference type="InterPro" id="IPR036259">
    <property type="entry name" value="MFS_trans_sf"/>
</dbReference>
<geneLocation type="plasmid" evidence="11 12">
    <name>pPO70-2</name>
</geneLocation>
<accession>A0A0G3IIL5</accession>
<keyword evidence="6" id="KW-0769">Symport</keyword>
<evidence type="ECO:0000256" key="8">
    <source>
        <dbReference type="ARBA" id="ARBA00023136"/>
    </source>
</evidence>
<evidence type="ECO:0000313" key="12">
    <source>
        <dbReference type="Proteomes" id="UP000035050"/>
    </source>
</evidence>
<dbReference type="OrthoDB" id="6766492at2"/>
<feature type="transmembrane region" description="Helical" evidence="9">
    <location>
        <begin position="96"/>
        <end position="117"/>
    </location>
</feature>
<dbReference type="PANTHER" id="PTHR43528">
    <property type="entry name" value="ALPHA-KETOGLUTARATE PERMEASE"/>
    <property type="match status" value="1"/>
</dbReference>
<evidence type="ECO:0000256" key="6">
    <source>
        <dbReference type="ARBA" id="ARBA00022847"/>
    </source>
</evidence>
<feature type="domain" description="Major facilitator superfamily (MFS) profile" evidence="10">
    <location>
        <begin position="21"/>
        <end position="436"/>
    </location>
</feature>
<organism evidence="11 12">
    <name type="scientific">Pandoraea oxalativorans</name>
    <dbReference type="NCBI Taxonomy" id="573737"/>
    <lineage>
        <taxon>Bacteria</taxon>
        <taxon>Pseudomonadati</taxon>
        <taxon>Pseudomonadota</taxon>
        <taxon>Betaproteobacteria</taxon>
        <taxon>Burkholderiales</taxon>
        <taxon>Burkholderiaceae</taxon>
        <taxon>Pandoraea</taxon>
    </lineage>
</organism>
<dbReference type="RefSeq" id="WP_052654668.1">
    <property type="nucleotide sequence ID" value="NZ_CP011519.2"/>
</dbReference>
<dbReference type="InterPro" id="IPR005829">
    <property type="entry name" value="Sugar_transporter_CS"/>
</dbReference>